<dbReference type="SUPFAM" id="SSF49899">
    <property type="entry name" value="Concanavalin A-like lectins/glucanases"/>
    <property type="match status" value="1"/>
</dbReference>
<dbReference type="InterPro" id="IPR013320">
    <property type="entry name" value="ConA-like_dom_sf"/>
</dbReference>
<name>A0A8C5LK93_9ANUR</name>
<reference evidence="11" key="1">
    <citation type="submission" date="2025-08" db="UniProtKB">
        <authorList>
            <consortium name="Ensembl"/>
        </authorList>
    </citation>
    <scope>IDENTIFICATION</scope>
</reference>
<dbReference type="FunFam" id="2.60.120.920:FF:000004">
    <property type="entry name" value="Butyrophilin subfamily 1 member A1"/>
    <property type="match status" value="1"/>
</dbReference>
<dbReference type="SMART" id="SM00589">
    <property type="entry name" value="PRY"/>
    <property type="match status" value="1"/>
</dbReference>
<dbReference type="InterPro" id="IPR001870">
    <property type="entry name" value="B30.2/SPRY"/>
</dbReference>
<dbReference type="InterPro" id="IPR001841">
    <property type="entry name" value="Znf_RING"/>
</dbReference>
<evidence type="ECO:0000313" key="11">
    <source>
        <dbReference type="Ensembl" id="ENSLLEP00000000728.1"/>
    </source>
</evidence>
<dbReference type="PROSITE" id="PS50119">
    <property type="entry name" value="ZF_BBOX"/>
    <property type="match status" value="1"/>
</dbReference>
<dbReference type="InterPro" id="IPR050143">
    <property type="entry name" value="TRIM/RBCC"/>
</dbReference>
<reference evidence="11" key="2">
    <citation type="submission" date="2025-09" db="UniProtKB">
        <authorList>
            <consortium name="Ensembl"/>
        </authorList>
    </citation>
    <scope>IDENTIFICATION</scope>
</reference>
<evidence type="ECO:0000256" key="3">
    <source>
        <dbReference type="ARBA" id="ARBA00022833"/>
    </source>
</evidence>
<evidence type="ECO:0000313" key="12">
    <source>
        <dbReference type="Proteomes" id="UP000694569"/>
    </source>
</evidence>
<evidence type="ECO:0000256" key="6">
    <source>
        <dbReference type="PROSITE-ProRule" id="PRU00024"/>
    </source>
</evidence>
<gene>
    <name evidence="11" type="primary">TRIM50</name>
</gene>
<dbReference type="SUPFAM" id="SSF57850">
    <property type="entry name" value="RING/U-box"/>
    <property type="match status" value="1"/>
</dbReference>
<feature type="domain" description="B30.2/SPRY" evidence="10">
    <location>
        <begin position="284"/>
        <end position="483"/>
    </location>
</feature>
<evidence type="ECO:0000256" key="5">
    <source>
        <dbReference type="ARBA" id="ARBA00053889"/>
    </source>
</evidence>
<dbReference type="Pfam" id="PF13445">
    <property type="entry name" value="zf-RING_UBOX"/>
    <property type="match status" value="1"/>
</dbReference>
<evidence type="ECO:0000259" key="10">
    <source>
        <dbReference type="PROSITE" id="PS50188"/>
    </source>
</evidence>
<proteinExistence type="predicted"/>
<sequence length="489" mass="55820">MACNANLTLLETQLTCPICLDVFKEPLLLGCGHSFCKDCLQGILKESKTNLICPVCRQEVHDSSFAPNVIVKHLIDTLKLVSDQKTGAENCPLHHDPLSLYCEQDQEIICGLCGIIGDHYHHQITPLTSVYSRMKEEVSTLITEVQRERRSLEEQISKLTNNKTRISNESDVFQRLICKEFQQLHRYIDEEESHFKDIVVGKTAELVGSIESQLKQKNELLSNVYKRERELESFGNEHHLQFIRVSSLDLYSSAVMDWQRSPLPRSSDPSYTAVSFKPGFRQDDIKLTVWKRLHRRILPNPELLKLDPLTAHPLLELSRGDTMVKRRSLASRRGSNPEGFDHSSCVLATRGFSTGKHYWEVIVGSKHKWRIGVVKGTVSRKGKLIRAPDAGAWLIGLREGRIYEAFTSPCVMLPINTWPQRVGIFLNYEKGELTFYNADSPEELIQLYTFQTEFHGKLYPVFDVCWQDKGPNPLPLILPQRLGGHFPKG</sequence>
<dbReference type="SMART" id="SM00504">
    <property type="entry name" value="Ubox"/>
    <property type="match status" value="1"/>
</dbReference>
<dbReference type="Pfam" id="PF00643">
    <property type="entry name" value="zf-B_box"/>
    <property type="match status" value="1"/>
</dbReference>
<evidence type="ECO:0000259" key="8">
    <source>
        <dbReference type="PROSITE" id="PS50089"/>
    </source>
</evidence>
<dbReference type="InterPro" id="IPR003877">
    <property type="entry name" value="SPRY_dom"/>
</dbReference>
<dbReference type="GO" id="GO:0016567">
    <property type="term" value="P:protein ubiquitination"/>
    <property type="evidence" value="ECO:0007669"/>
    <property type="project" value="InterPro"/>
</dbReference>
<dbReference type="Ensembl" id="ENSLLET00000000756.1">
    <property type="protein sequence ID" value="ENSLLEP00000000728.1"/>
    <property type="gene ID" value="ENSLLEG00000000451.1"/>
</dbReference>
<evidence type="ECO:0000256" key="2">
    <source>
        <dbReference type="ARBA" id="ARBA00022771"/>
    </source>
</evidence>
<dbReference type="Proteomes" id="UP000694569">
    <property type="component" value="Unplaced"/>
</dbReference>
<keyword evidence="12" id="KW-1185">Reference proteome</keyword>
<keyword evidence="3" id="KW-0862">Zinc</keyword>
<dbReference type="InterPro" id="IPR027370">
    <property type="entry name" value="Znf-RING_euk"/>
</dbReference>
<dbReference type="Gene3D" id="3.30.160.60">
    <property type="entry name" value="Classic Zinc Finger"/>
    <property type="match status" value="1"/>
</dbReference>
<dbReference type="GeneTree" id="ENSGT00940000161467"/>
<dbReference type="Gene3D" id="3.30.40.10">
    <property type="entry name" value="Zinc/RING finger domain, C3HC4 (zinc finger)"/>
    <property type="match status" value="1"/>
</dbReference>
<dbReference type="SMART" id="SM00336">
    <property type="entry name" value="BBOX"/>
    <property type="match status" value="1"/>
</dbReference>
<dbReference type="InterPro" id="IPR003879">
    <property type="entry name" value="Butyrophylin_SPRY"/>
</dbReference>
<keyword evidence="2 6" id="KW-0863">Zinc-finger</keyword>
<dbReference type="GO" id="GO:0008270">
    <property type="term" value="F:zinc ion binding"/>
    <property type="evidence" value="ECO:0007669"/>
    <property type="project" value="UniProtKB-KW"/>
</dbReference>
<dbReference type="AlphaFoldDB" id="A0A8C5LK93"/>
<dbReference type="InterPro" id="IPR043136">
    <property type="entry name" value="B30.2/SPRY_sf"/>
</dbReference>
<dbReference type="CDD" id="cd19787">
    <property type="entry name" value="Bbox2_TRIM50-like"/>
    <property type="match status" value="1"/>
</dbReference>
<evidence type="ECO:0000256" key="7">
    <source>
        <dbReference type="SAM" id="Coils"/>
    </source>
</evidence>
<dbReference type="PANTHER" id="PTHR24103">
    <property type="entry name" value="E3 UBIQUITIN-PROTEIN LIGASE TRIM"/>
    <property type="match status" value="1"/>
</dbReference>
<dbReference type="SMART" id="SM00449">
    <property type="entry name" value="SPRY"/>
    <property type="match status" value="1"/>
</dbReference>
<dbReference type="OrthoDB" id="6105938at2759"/>
<evidence type="ECO:0000256" key="4">
    <source>
        <dbReference type="ARBA" id="ARBA00023054"/>
    </source>
</evidence>
<dbReference type="InterPro" id="IPR006574">
    <property type="entry name" value="PRY"/>
</dbReference>
<dbReference type="Pfam" id="PF00622">
    <property type="entry name" value="SPRY"/>
    <property type="match status" value="1"/>
</dbReference>
<accession>A0A8C5LK93</accession>
<dbReference type="Gene3D" id="2.60.120.920">
    <property type="match status" value="1"/>
</dbReference>
<keyword evidence="1" id="KW-0479">Metal-binding</keyword>
<dbReference type="InterPro" id="IPR000315">
    <property type="entry name" value="Znf_B-box"/>
</dbReference>
<organism evidence="11 12">
    <name type="scientific">Leptobrachium leishanense</name>
    <name type="common">Leishan spiny toad</name>
    <dbReference type="NCBI Taxonomy" id="445787"/>
    <lineage>
        <taxon>Eukaryota</taxon>
        <taxon>Metazoa</taxon>
        <taxon>Chordata</taxon>
        <taxon>Craniata</taxon>
        <taxon>Vertebrata</taxon>
        <taxon>Euteleostomi</taxon>
        <taxon>Amphibia</taxon>
        <taxon>Batrachia</taxon>
        <taxon>Anura</taxon>
        <taxon>Pelobatoidea</taxon>
        <taxon>Megophryidae</taxon>
        <taxon>Leptobrachium</taxon>
    </lineage>
</organism>
<evidence type="ECO:0000259" key="9">
    <source>
        <dbReference type="PROSITE" id="PS50119"/>
    </source>
</evidence>
<dbReference type="PROSITE" id="PS50188">
    <property type="entry name" value="B302_SPRY"/>
    <property type="match status" value="1"/>
</dbReference>
<evidence type="ECO:0000256" key="1">
    <source>
        <dbReference type="ARBA" id="ARBA00022723"/>
    </source>
</evidence>
<dbReference type="InterPro" id="IPR013083">
    <property type="entry name" value="Znf_RING/FYVE/PHD"/>
</dbReference>
<dbReference type="GO" id="GO:0004842">
    <property type="term" value="F:ubiquitin-protein transferase activity"/>
    <property type="evidence" value="ECO:0007669"/>
    <property type="project" value="InterPro"/>
</dbReference>
<dbReference type="InterPro" id="IPR003613">
    <property type="entry name" value="Ubox_domain"/>
</dbReference>
<dbReference type="SUPFAM" id="SSF57845">
    <property type="entry name" value="B-box zinc-binding domain"/>
    <property type="match status" value="1"/>
</dbReference>
<keyword evidence="4 7" id="KW-0175">Coiled coil</keyword>
<protein>
    <submittedName>
        <fullName evidence="11">Tripartite motif containing 50</fullName>
    </submittedName>
</protein>
<dbReference type="InterPro" id="IPR017907">
    <property type="entry name" value="Znf_RING_CS"/>
</dbReference>
<feature type="coiled-coil region" evidence="7">
    <location>
        <begin position="135"/>
        <end position="169"/>
    </location>
</feature>
<dbReference type="PROSITE" id="PS00518">
    <property type="entry name" value="ZF_RING_1"/>
    <property type="match status" value="1"/>
</dbReference>
<dbReference type="Pfam" id="PF13765">
    <property type="entry name" value="PRY"/>
    <property type="match status" value="1"/>
</dbReference>
<dbReference type="PRINTS" id="PR01407">
    <property type="entry name" value="BUTYPHLNCDUF"/>
</dbReference>
<dbReference type="SMART" id="SM00184">
    <property type="entry name" value="RING"/>
    <property type="match status" value="1"/>
</dbReference>
<feature type="domain" description="B box-type" evidence="9">
    <location>
        <begin position="86"/>
        <end position="127"/>
    </location>
</feature>
<feature type="domain" description="RING-type" evidence="8">
    <location>
        <begin position="16"/>
        <end position="57"/>
    </location>
</feature>
<dbReference type="PROSITE" id="PS50089">
    <property type="entry name" value="ZF_RING_2"/>
    <property type="match status" value="1"/>
</dbReference>
<comment type="function">
    <text evidence="5">Transcription factor that determines dorsal-ventral body axis.</text>
</comment>